<gene>
    <name evidence="1" type="ORF">GMARGA_LOCUS42056</name>
</gene>
<name>A0ABN7XDZ1_GIGMA</name>
<dbReference type="Proteomes" id="UP000789901">
    <property type="component" value="Unassembled WGS sequence"/>
</dbReference>
<sequence length="57" mass="6747">QLKPEYCTVNREHLCRTHLSKCKAFHETYSEEEMEKILALPVPEDKKKNEQKTEALT</sequence>
<reference evidence="1 2" key="1">
    <citation type="submission" date="2021-06" db="EMBL/GenBank/DDBJ databases">
        <authorList>
            <person name="Kallberg Y."/>
            <person name="Tangrot J."/>
            <person name="Rosling A."/>
        </authorList>
    </citation>
    <scope>NUCLEOTIDE SEQUENCE [LARGE SCALE GENOMIC DNA]</scope>
    <source>
        <strain evidence="1 2">120-4 pot B 10/14</strain>
    </source>
</reference>
<proteinExistence type="predicted"/>
<protein>
    <submittedName>
        <fullName evidence="1">33997_t:CDS:1</fullName>
    </submittedName>
</protein>
<evidence type="ECO:0000313" key="1">
    <source>
        <dbReference type="EMBL" id="CAG8853235.1"/>
    </source>
</evidence>
<dbReference type="EMBL" id="CAJVQB010121629">
    <property type="protein sequence ID" value="CAG8853235.1"/>
    <property type="molecule type" value="Genomic_DNA"/>
</dbReference>
<evidence type="ECO:0000313" key="2">
    <source>
        <dbReference type="Proteomes" id="UP000789901"/>
    </source>
</evidence>
<keyword evidence="2" id="KW-1185">Reference proteome</keyword>
<feature type="non-terminal residue" evidence="1">
    <location>
        <position position="57"/>
    </location>
</feature>
<organism evidence="1 2">
    <name type="scientific">Gigaspora margarita</name>
    <dbReference type="NCBI Taxonomy" id="4874"/>
    <lineage>
        <taxon>Eukaryota</taxon>
        <taxon>Fungi</taxon>
        <taxon>Fungi incertae sedis</taxon>
        <taxon>Mucoromycota</taxon>
        <taxon>Glomeromycotina</taxon>
        <taxon>Glomeromycetes</taxon>
        <taxon>Diversisporales</taxon>
        <taxon>Gigasporaceae</taxon>
        <taxon>Gigaspora</taxon>
    </lineage>
</organism>
<accession>A0ABN7XDZ1</accession>
<comment type="caution">
    <text evidence="1">The sequence shown here is derived from an EMBL/GenBank/DDBJ whole genome shotgun (WGS) entry which is preliminary data.</text>
</comment>
<feature type="non-terminal residue" evidence="1">
    <location>
        <position position="1"/>
    </location>
</feature>